<name>A0A1W1I9N6_9BACT</name>
<dbReference type="SUPFAM" id="SSF54713">
    <property type="entry name" value="Elongation factor Ts (EF-Ts), dimerisation domain"/>
    <property type="match status" value="1"/>
</dbReference>
<dbReference type="Gene3D" id="3.30.479.20">
    <property type="entry name" value="Elongation factor Ts, dimerisation domain"/>
    <property type="match status" value="1"/>
</dbReference>
<evidence type="ECO:0000313" key="10">
    <source>
        <dbReference type="Proteomes" id="UP000192042"/>
    </source>
</evidence>
<dbReference type="Gene3D" id="1.10.8.10">
    <property type="entry name" value="DNA helicase RuvA subunit, C-terminal domain"/>
    <property type="match status" value="1"/>
</dbReference>
<reference evidence="9 10" key="1">
    <citation type="submission" date="2017-03" db="EMBL/GenBank/DDBJ databases">
        <authorList>
            <person name="Afonso C.L."/>
            <person name="Miller P.J."/>
            <person name="Scott M.A."/>
            <person name="Spackman E."/>
            <person name="Goraichik I."/>
            <person name="Dimitrov K.M."/>
            <person name="Suarez D.L."/>
            <person name="Swayne D.E."/>
        </authorList>
    </citation>
    <scope>NUCLEOTIDE SEQUENCE [LARGE SCALE GENOMIC DNA]</scope>
    <source>
        <strain evidence="9">Genome sequencing of Nitrospira japonica strain NJ11</strain>
    </source>
</reference>
<evidence type="ECO:0000256" key="6">
    <source>
        <dbReference type="RuleBase" id="RU000642"/>
    </source>
</evidence>
<evidence type="ECO:0000256" key="5">
    <source>
        <dbReference type="HAMAP-Rule" id="MF_00050"/>
    </source>
</evidence>
<dbReference type="PROSITE" id="PS01127">
    <property type="entry name" value="EF_TS_2"/>
    <property type="match status" value="1"/>
</dbReference>
<evidence type="ECO:0000256" key="7">
    <source>
        <dbReference type="RuleBase" id="RU000643"/>
    </source>
</evidence>
<dbReference type="Proteomes" id="UP000192042">
    <property type="component" value="Chromosome I"/>
</dbReference>
<evidence type="ECO:0000256" key="3">
    <source>
        <dbReference type="ARBA" id="ARBA00022768"/>
    </source>
</evidence>
<evidence type="ECO:0000256" key="1">
    <source>
        <dbReference type="ARBA" id="ARBA00005532"/>
    </source>
</evidence>
<dbReference type="AlphaFoldDB" id="A0A1W1I9N6"/>
<dbReference type="InterPro" id="IPR036402">
    <property type="entry name" value="EF-Ts_dimer_sf"/>
</dbReference>
<keyword evidence="4 5" id="KW-0648">Protein biosynthesis</keyword>
<dbReference type="STRING" id="1325564.NSJP_3591"/>
<dbReference type="EMBL" id="LT828648">
    <property type="protein sequence ID" value="SLM49758.1"/>
    <property type="molecule type" value="Genomic_DNA"/>
</dbReference>
<protein>
    <recommendedName>
        <fullName evidence="2 5">Elongation factor Ts</fullName>
        <shortName evidence="5">EF-Ts</shortName>
    </recommendedName>
</protein>
<comment type="function">
    <text evidence="5 6">Associates with the EF-Tu.GDP complex and induces the exchange of GDP to GTP. It remains bound to the aminoacyl-tRNA.EF-Tu.GTP complex up to the GTP hydrolysis stage on the ribosome.</text>
</comment>
<accession>A0A1W1I9N6</accession>
<sequence>MAGSSQLVKELREKTGAGILDCQKALQENGDDIEKAVDYLRQKGLAAAQKKAGRETNQGLIHAYIHMGGKIGVLIEVNCETDFVARNEEFKAFVNDLALQIAAAKPQYVRREDVPTATVDKERTIYEGQAKEMGKPPAAWPKIVEGKLEKFFQESCLIEQAFIKDPAVTVKDLLSQKIAKIGENMNIRRFTRFQLGES</sequence>
<dbReference type="KEGG" id="nja:NSJP_3591"/>
<dbReference type="Gene3D" id="1.10.286.20">
    <property type="match status" value="1"/>
</dbReference>
<dbReference type="SUPFAM" id="SSF46934">
    <property type="entry name" value="UBA-like"/>
    <property type="match status" value="1"/>
</dbReference>
<proteinExistence type="inferred from homology"/>
<keyword evidence="10" id="KW-1185">Reference proteome</keyword>
<evidence type="ECO:0000256" key="4">
    <source>
        <dbReference type="ARBA" id="ARBA00022917"/>
    </source>
</evidence>
<feature type="region of interest" description="Involved in Mg(2+) ion dislocation from EF-Tu" evidence="5">
    <location>
        <begin position="81"/>
        <end position="84"/>
    </location>
</feature>
<comment type="similarity">
    <text evidence="1 5 6">Belongs to the EF-Ts family.</text>
</comment>
<keyword evidence="5" id="KW-0963">Cytoplasm</keyword>
<comment type="subcellular location">
    <subcellularLocation>
        <location evidence="5 7">Cytoplasm</location>
    </subcellularLocation>
</comment>
<keyword evidence="3 5" id="KW-0251">Elongation factor</keyword>
<gene>
    <name evidence="5 9" type="primary">tsf</name>
    <name evidence="9" type="ORF">NSJP_3591</name>
</gene>
<dbReference type="FunFam" id="1.10.286.20:FF:000001">
    <property type="entry name" value="Elongation factor Ts"/>
    <property type="match status" value="1"/>
</dbReference>
<dbReference type="CDD" id="cd14275">
    <property type="entry name" value="UBA_EF-Ts"/>
    <property type="match status" value="1"/>
</dbReference>
<evidence type="ECO:0000313" key="9">
    <source>
        <dbReference type="EMBL" id="SLM49758.1"/>
    </source>
</evidence>
<dbReference type="RefSeq" id="WP_080887931.1">
    <property type="nucleotide sequence ID" value="NZ_LT828648.1"/>
</dbReference>
<evidence type="ECO:0000256" key="2">
    <source>
        <dbReference type="ARBA" id="ARBA00016956"/>
    </source>
</evidence>
<feature type="domain" description="Translation elongation factor EFTs/EF1B dimerisation" evidence="8">
    <location>
        <begin position="93"/>
        <end position="197"/>
    </location>
</feature>
<dbReference type="GO" id="GO:0003746">
    <property type="term" value="F:translation elongation factor activity"/>
    <property type="evidence" value="ECO:0007669"/>
    <property type="project" value="UniProtKB-UniRule"/>
</dbReference>
<organism evidence="9 10">
    <name type="scientific">Nitrospira japonica</name>
    <dbReference type="NCBI Taxonomy" id="1325564"/>
    <lineage>
        <taxon>Bacteria</taxon>
        <taxon>Pseudomonadati</taxon>
        <taxon>Nitrospirota</taxon>
        <taxon>Nitrospiria</taxon>
        <taxon>Nitrospirales</taxon>
        <taxon>Nitrospiraceae</taxon>
        <taxon>Nitrospira</taxon>
    </lineage>
</organism>
<dbReference type="NCBIfam" id="TIGR00116">
    <property type="entry name" value="tsf"/>
    <property type="match status" value="1"/>
</dbReference>
<dbReference type="Pfam" id="PF00889">
    <property type="entry name" value="EF_TS"/>
    <property type="match status" value="1"/>
</dbReference>
<dbReference type="FunFam" id="1.10.8.10:FF:000001">
    <property type="entry name" value="Elongation factor Ts"/>
    <property type="match status" value="1"/>
</dbReference>
<dbReference type="HAMAP" id="MF_00050">
    <property type="entry name" value="EF_Ts"/>
    <property type="match status" value="1"/>
</dbReference>
<dbReference type="PANTHER" id="PTHR11741">
    <property type="entry name" value="ELONGATION FACTOR TS"/>
    <property type="match status" value="1"/>
</dbReference>
<dbReference type="InterPro" id="IPR009060">
    <property type="entry name" value="UBA-like_sf"/>
</dbReference>
<dbReference type="GO" id="GO:0005737">
    <property type="term" value="C:cytoplasm"/>
    <property type="evidence" value="ECO:0007669"/>
    <property type="project" value="UniProtKB-SubCell"/>
</dbReference>
<dbReference type="PANTHER" id="PTHR11741:SF0">
    <property type="entry name" value="ELONGATION FACTOR TS, MITOCHONDRIAL"/>
    <property type="match status" value="1"/>
</dbReference>
<dbReference type="OrthoDB" id="9808348at2"/>
<dbReference type="InterPro" id="IPR014039">
    <property type="entry name" value="Transl_elong_EFTs/EF1B_dimer"/>
</dbReference>
<evidence type="ECO:0000259" key="8">
    <source>
        <dbReference type="Pfam" id="PF00889"/>
    </source>
</evidence>
<dbReference type="InterPro" id="IPR001816">
    <property type="entry name" value="Transl_elong_EFTs/EF1B"/>
</dbReference>
<dbReference type="InterPro" id="IPR018101">
    <property type="entry name" value="Transl_elong_Ts_CS"/>
</dbReference>